<name>A0ACD0P666_9BASI</name>
<keyword evidence="2" id="KW-1185">Reference proteome</keyword>
<gene>
    <name evidence="1" type="ORF">IE53DRAFT_383822</name>
</gene>
<accession>A0ACD0P666</accession>
<evidence type="ECO:0000313" key="2">
    <source>
        <dbReference type="Proteomes" id="UP000245626"/>
    </source>
</evidence>
<proteinExistence type="predicted"/>
<evidence type="ECO:0000313" key="1">
    <source>
        <dbReference type="EMBL" id="PWN53648.1"/>
    </source>
</evidence>
<sequence length="247" mass="26340">MESGQAEESMKSKCGSGEAKDGVGCPRPQERERNLSTALWLFKHTQGIVTAATAVGILHLRTSHAAYFATCAVATSFTAKGLKRIIKQPRPPGSRVKKSSGMPSTHSASISFMGTYILFCSILLPLHPAFLSVTSSGTSNHAVLSETATRAWISVFSIMAPVGVMWSRVKLGVHTPNQTYAGAALGILKAFLWFTLWNGVSAWTAGNLLDSLRGDDLIHVGLGARYGHSLDKFISGAVVGVAPRWIA</sequence>
<dbReference type="Proteomes" id="UP000245626">
    <property type="component" value="Unassembled WGS sequence"/>
</dbReference>
<dbReference type="EMBL" id="KZ819715">
    <property type="protein sequence ID" value="PWN53648.1"/>
    <property type="molecule type" value="Genomic_DNA"/>
</dbReference>
<protein>
    <submittedName>
        <fullName evidence="1">Uncharacterized protein</fullName>
    </submittedName>
</protein>
<reference evidence="1 2" key="1">
    <citation type="journal article" date="2018" name="Mol. Biol. Evol.">
        <title>Broad Genomic Sampling Reveals a Smut Pathogenic Ancestry of the Fungal Clade Ustilaginomycotina.</title>
        <authorList>
            <person name="Kijpornyongpan T."/>
            <person name="Mondo S.J."/>
            <person name="Barry K."/>
            <person name="Sandor L."/>
            <person name="Lee J."/>
            <person name="Lipzen A."/>
            <person name="Pangilinan J."/>
            <person name="LaButti K."/>
            <person name="Hainaut M."/>
            <person name="Henrissat B."/>
            <person name="Grigoriev I.V."/>
            <person name="Spatafora J.W."/>
            <person name="Aime M.C."/>
        </authorList>
    </citation>
    <scope>NUCLEOTIDE SEQUENCE [LARGE SCALE GENOMIC DNA]</scope>
    <source>
        <strain evidence="1 2">SA 807</strain>
    </source>
</reference>
<organism evidence="1 2">
    <name type="scientific">Violaceomyces palustris</name>
    <dbReference type="NCBI Taxonomy" id="1673888"/>
    <lineage>
        <taxon>Eukaryota</taxon>
        <taxon>Fungi</taxon>
        <taxon>Dikarya</taxon>
        <taxon>Basidiomycota</taxon>
        <taxon>Ustilaginomycotina</taxon>
        <taxon>Ustilaginomycetes</taxon>
        <taxon>Violaceomycetales</taxon>
        <taxon>Violaceomycetaceae</taxon>
        <taxon>Violaceomyces</taxon>
    </lineage>
</organism>